<protein>
    <recommendedName>
        <fullName evidence="4">DUF4397 domain-containing protein</fullName>
    </recommendedName>
</protein>
<reference evidence="2 3" key="1">
    <citation type="journal article" date="2023" name="Chemosphere">
        <title>Whole genome analysis of Flavobacterium aziz-sancarii sp. nov., isolated from Ardley Island (Antarctica), revealed a rich resistome and bioremediation potential.</title>
        <authorList>
            <person name="Otur C."/>
            <person name="Okay S."/>
            <person name="Kurt-Kizildogan A."/>
        </authorList>
    </citation>
    <scope>NUCLEOTIDE SEQUENCE [LARGE SCALE GENOMIC DNA]</scope>
    <source>
        <strain evidence="2 3">AC</strain>
    </source>
</reference>
<accession>A0ABT4WJQ3</accession>
<gene>
    <name evidence="2" type="ORF">NJT12_24290</name>
</gene>
<organism evidence="2 3">
    <name type="scientific">Flavobacterium azizsancarii</name>
    <dbReference type="NCBI Taxonomy" id="2961580"/>
    <lineage>
        <taxon>Bacteria</taxon>
        <taxon>Pseudomonadati</taxon>
        <taxon>Bacteroidota</taxon>
        <taxon>Flavobacteriia</taxon>
        <taxon>Flavobacteriales</taxon>
        <taxon>Flavobacteriaceae</taxon>
        <taxon>Flavobacterium</taxon>
    </lineage>
</organism>
<dbReference type="RefSeq" id="WP_271338704.1">
    <property type="nucleotide sequence ID" value="NZ_JAMZNK010000081.1"/>
</dbReference>
<keyword evidence="3" id="KW-1185">Reference proteome</keyword>
<dbReference type="EMBL" id="JAMZNK010000081">
    <property type="protein sequence ID" value="MDA6072747.1"/>
    <property type="molecule type" value="Genomic_DNA"/>
</dbReference>
<keyword evidence="1" id="KW-0732">Signal</keyword>
<name>A0ABT4WJQ3_9FLAO</name>
<evidence type="ECO:0000313" key="3">
    <source>
        <dbReference type="Proteomes" id="UP001212170"/>
    </source>
</evidence>
<evidence type="ECO:0000256" key="1">
    <source>
        <dbReference type="SAM" id="SignalP"/>
    </source>
</evidence>
<dbReference type="Proteomes" id="UP001212170">
    <property type="component" value="Unassembled WGS sequence"/>
</dbReference>
<proteinExistence type="predicted"/>
<evidence type="ECO:0000313" key="2">
    <source>
        <dbReference type="EMBL" id="MDA6072747.1"/>
    </source>
</evidence>
<feature type="chain" id="PRO_5046664421" description="DUF4397 domain-containing protein" evidence="1">
    <location>
        <begin position="20"/>
        <end position="272"/>
    </location>
</feature>
<sequence>MIRTVIILVFGLFSFGAFAQTGINTRTPDASAALDVTATDRGIVTPQYTLTSLTDNAIAVAAPQKGSLIFNLGGTFARGYYYWDGEKWNRMIVNSEMDQILNLKISGTYTSGSGDLSKELIPAGTTNNFVSFSTANETQYINTLGSANPTGTDITLPAGTYKVDLSFDCLAPDAPNSGFLVNQSHLFVLEAAIVTGSSTVSSLTMLTDLKTVSSVSTYGANSVQGYRYSFVFQLASQQTVKVLLRHGAGATTNAATRTNQSGLVVNFYKMFE</sequence>
<feature type="signal peptide" evidence="1">
    <location>
        <begin position="1"/>
        <end position="19"/>
    </location>
</feature>
<comment type="caution">
    <text evidence="2">The sequence shown here is derived from an EMBL/GenBank/DDBJ whole genome shotgun (WGS) entry which is preliminary data.</text>
</comment>
<evidence type="ECO:0008006" key="4">
    <source>
        <dbReference type="Google" id="ProtNLM"/>
    </source>
</evidence>